<gene>
    <name evidence="1" type="ORF">BAG01nite_46480</name>
</gene>
<reference evidence="1 2" key="1">
    <citation type="submission" date="2019-06" db="EMBL/GenBank/DDBJ databases">
        <title>Whole genome shotgun sequence of Brevibacillus agri NBRC 15538.</title>
        <authorList>
            <person name="Hosoyama A."/>
            <person name="Uohara A."/>
            <person name="Ohji S."/>
            <person name="Ichikawa N."/>
        </authorList>
    </citation>
    <scope>NUCLEOTIDE SEQUENCE [LARGE SCALE GENOMIC DNA]</scope>
    <source>
        <strain evidence="1 2">NBRC 15538</strain>
    </source>
</reference>
<comment type="caution">
    <text evidence="1">The sequence shown here is derived from an EMBL/GenBank/DDBJ whole genome shotgun (WGS) entry which is preliminary data.</text>
</comment>
<evidence type="ECO:0000313" key="1">
    <source>
        <dbReference type="EMBL" id="GED28546.1"/>
    </source>
</evidence>
<proteinExistence type="predicted"/>
<dbReference type="GeneID" id="82813804"/>
<name>A0ABQ0SXL1_9BACL</name>
<protein>
    <recommendedName>
        <fullName evidence="3">SRPBCC domain-containing protein</fullName>
    </recommendedName>
</protein>
<dbReference type="Gene3D" id="3.30.530.20">
    <property type="match status" value="1"/>
</dbReference>
<accession>A0ABQ0SXL1</accession>
<dbReference type="RefSeq" id="WP_005833345.1">
    <property type="nucleotide sequence ID" value="NZ_BJOD01000078.1"/>
</dbReference>
<keyword evidence="2" id="KW-1185">Reference proteome</keyword>
<dbReference type="SUPFAM" id="SSF55961">
    <property type="entry name" value="Bet v1-like"/>
    <property type="match status" value="1"/>
</dbReference>
<evidence type="ECO:0008006" key="3">
    <source>
        <dbReference type="Google" id="ProtNLM"/>
    </source>
</evidence>
<dbReference type="Proteomes" id="UP000317180">
    <property type="component" value="Unassembled WGS sequence"/>
</dbReference>
<dbReference type="EMBL" id="BJOD01000078">
    <property type="protein sequence ID" value="GED28546.1"/>
    <property type="molecule type" value="Genomic_DNA"/>
</dbReference>
<sequence>MSTSLLVSHEVVIHAAPEKVWEVLIHPHFIRQWDDVPEDFGQAPLTLGSVMEWPAMPN</sequence>
<evidence type="ECO:0000313" key="2">
    <source>
        <dbReference type="Proteomes" id="UP000317180"/>
    </source>
</evidence>
<dbReference type="InterPro" id="IPR023393">
    <property type="entry name" value="START-like_dom_sf"/>
</dbReference>
<organism evidence="1 2">
    <name type="scientific">Brevibacillus agri</name>
    <dbReference type="NCBI Taxonomy" id="51101"/>
    <lineage>
        <taxon>Bacteria</taxon>
        <taxon>Bacillati</taxon>
        <taxon>Bacillota</taxon>
        <taxon>Bacilli</taxon>
        <taxon>Bacillales</taxon>
        <taxon>Paenibacillaceae</taxon>
        <taxon>Brevibacillus</taxon>
    </lineage>
</organism>